<evidence type="ECO:0000256" key="2">
    <source>
        <dbReference type="SAM" id="Phobius"/>
    </source>
</evidence>
<feature type="compositionally biased region" description="Gly residues" evidence="1">
    <location>
        <begin position="81"/>
        <end position="90"/>
    </location>
</feature>
<reference evidence="3 4" key="1">
    <citation type="submission" date="2019-12" db="EMBL/GenBank/DDBJ databases">
        <title>Isolation and characterization of three novel carbon monoxide-oxidizing members of Halobacteria from salione crusts and soils.</title>
        <authorList>
            <person name="Myers M.R."/>
            <person name="King G.M."/>
        </authorList>
    </citation>
    <scope>NUCLEOTIDE SEQUENCE [LARGE SCALE GENOMIC DNA]</scope>
    <source>
        <strain evidence="3 4">PCN9</strain>
    </source>
</reference>
<comment type="caution">
    <text evidence="3">The sequence shown here is derived from an EMBL/GenBank/DDBJ whole genome shotgun (WGS) entry which is preliminary data.</text>
</comment>
<dbReference type="AlphaFoldDB" id="A0A6B0SH04"/>
<evidence type="ECO:0000256" key="1">
    <source>
        <dbReference type="SAM" id="MobiDB-lite"/>
    </source>
</evidence>
<dbReference type="Pfam" id="PF09579">
    <property type="entry name" value="Spore_YtfJ"/>
    <property type="match status" value="1"/>
</dbReference>
<dbReference type="EMBL" id="WUUU01000017">
    <property type="protein sequence ID" value="MXR19846.1"/>
    <property type="molecule type" value="Genomic_DNA"/>
</dbReference>
<sequence>MNDDTTTVLDSLLDRITELGGVDAVYGDPIERGDRTVVPVARVAWGFGGGGGQEDGPASTDAADDTDDDTVTDESDDERGGSGVGFGGGVRASPVGALEVTDGETRFVRFGEKKTLLAVAAVSFLVGVLFGRR</sequence>
<accession>A0A6B0SH04</accession>
<organism evidence="3 4">
    <name type="scientific">Halobacterium bonnevillei</name>
    <dbReference type="NCBI Taxonomy" id="2692200"/>
    <lineage>
        <taxon>Archaea</taxon>
        <taxon>Methanobacteriati</taxon>
        <taxon>Methanobacteriota</taxon>
        <taxon>Stenosarchaea group</taxon>
        <taxon>Halobacteria</taxon>
        <taxon>Halobacteriales</taxon>
        <taxon>Halobacteriaceae</taxon>
        <taxon>Halobacterium</taxon>
    </lineage>
</organism>
<keyword evidence="2" id="KW-1133">Transmembrane helix</keyword>
<evidence type="ECO:0000313" key="3">
    <source>
        <dbReference type="EMBL" id="MXR19846.1"/>
    </source>
</evidence>
<dbReference type="Proteomes" id="UP000471521">
    <property type="component" value="Unassembled WGS sequence"/>
</dbReference>
<dbReference type="OrthoDB" id="293514at2157"/>
<feature type="region of interest" description="Disordered" evidence="1">
    <location>
        <begin position="46"/>
        <end position="93"/>
    </location>
</feature>
<evidence type="ECO:0000313" key="4">
    <source>
        <dbReference type="Proteomes" id="UP000471521"/>
    </source>
</evidence>
<keyword evidence="4" id="KW-1185">Reference proteome</keyword>
<feature type="compositionally biased region" description="Acidic residues" evidence="1">
    <location>
        <begin position="62"/>
        <end position="77"/>
    </location>
</feature>
<proteinExistence type="predicted"/>
<dbReference type="PANTHER" id="PTHR39162:SF1">
    <property type="entry name" value="SPORULATION PROTEIN YTFJ"/>
    <property type="match status" value="1"/>
</dbReference>
<dbReference type="RefSeq" id="WP_159525417.1">
    <property type="nucleotide sequence ID" value="NZ_WUUU01000017.1"/>
</dbReference>
<gene>
    <name evidence="3" type="ORF">GRX66_04235</name>
</gene>
<keyword evidence="2" id="KW-0472">Membrane</keyword>
<name>A0A6B0SH04_9EURY</name>
<protein>
    <recommendedName>
        <fullName evidence="5">Sporulation protein YtfJ</fullName>
    </recommendedName>
</protein>
<evidence type="ECO:0008006" key="5">
    <source>
        <dbReference type="Google" id="ProtNLM"/>
    </source>
</evidence>
<keyword evidence="2" id="KW-0812">Transmembrane</keyword>
<dbReference type="PANTHER" id="PTHR39162">
    <property type="entry name" value="GLL3345 PROTEIN"/>
    <property type="match status" value="1"/>
</dbReference>
<feature type="transmembrane region" description="Helical" evidence="2">
    <location>
        <begin position="115"/>
        <end position="131"/>
    </location>
</feature>
<dbReference type="InterPro" id="IPR014229">
    <property type="entry name" value="Spore_YtfJ"/>
</dbReference>